<dbReference type="InterPro" id="IPR005828">
    <property type="entry name" value="MFS_sugar_transport-like"/>
</dbReference>
<feature type="transmembrane region" description="Helical" evidence="6">
    <location>
        <begin position="105"/>
        <end position="124"/>
    </location>
</feature>
<reference evidence="7 8" key="1">
    <citation type="journal article" date="2016" name="Proc. Natl. Acad. Sci. U.S.A.">
        <title>Comparative genomics of biotechnologically important yeasts.</title>
        <authorList>
            <person name="Riley R."/>
            <person name="Haridas S."/>
            <person name="Wolfe K.H."/>
            <person name="Lopes M.R."/>
            <person name="Hittinger C.T."/>
            <person name="Goeker M."/>
            <person name="Salamov A.A."/>
            <person name="Wisecaver J.H."/>
            <person name="Long T.M."/>
            <person name="Calvey C.H."/>
            <person name="Aerts A.L."/>
            <person name="Barry K.W."/>
            <person name="Choi C."/>
            <person name="Clum A."/>
            <person name="Coughlan A.Y."/>
            <person name="Deshpande S."/>
            <person name="Douglass A.P."/>
            <person name="Hanson S.J."/>
            <person name="Klenk H.-P."/>
            <person name="LaButti K.M."/>
            <person name="Lapidus A."/>
            <person name="Lindquist E.A."/>
            <person name="Lipzen A.M."/>
            <person name="Meier-Kolthoff J.P."/>
            <person name="Ohm R.A."/>
            <person name="Otillar R.P."/>
            <person name="Pangilinan J.L."/>
            <person name="Peng Y."/>
            <person name="Rokas A."/>
            <person name="Rosa C.A."/>
            <person name="Scheuner C."/>
            <person name="Sibirny A.A."/>
            <person name="Slot J.C."/>
            <person name="Stielow J.B."/>
            <person name="Sun H."/>
            <person name="Kurtzman C.P."/>
            <person name="Blackwell M."/>
            <person name="Grigoriev I.V."/>
            <person name="Jeffries T.W."/>
        </authorList>
    </citation>
    <scope>NUCLEOTIDE SEQUENCE [LARGE SCALE GENOMIC DNA]</scope>
    <source>
        <strain evidence="8">ATCC 18201 / CBS 1600 / BCRC 20928 / JCM 3617 / NBRC 0987 / NRRL Y-1542</strain>
    </source>
</reference>
<keyword evidence="3 6" id="KW-0812">Transmembrane</keyword>
<dbReference type="SUPFAM" id="SSF103473">
    <property type="entry name" value="MFS general substrate transporter"/>
    <property type="match status" value="1"/>
</dbReference>
<feature type="transmembrane region" description="Helical" evidence="6">
    <location>
        <begin position="51"/>
        <end position="68"/>
    </location>
</feature>
<evidence type="ECO:0000256" key="4">
    <source>
        <dbReference type="ARBA" id="ARBA00022989"/>
    </source>
</evidence>
<evidence type="ECO:0000313" key="7">
    <source>
        <dbReference type="EMBL" id="ODV74551.1"/>
    </source>
</evidence>
<dbReference type="Gene3D" id="1.20.1250.20">
    <property type="entry name" value="MFS general substrate transporter like domains"/>
    <property type="match status" value="1"/>
</dbReference>
<keyword evidence="8" id="KW-1185">Reference proteome</keyword>
<evidence type="ECO:0000256" key="3">
    <source>
        <dbReference type="ARBA" id="ARBA00022692"/>
    </source>
</evidence>
<name>A0A1E4S4X6_CYBJN</name>
<comment type="subcellular location">
    <subcellularLocation>
        <location evidence="1">Membrane</location>
        <topology evidence="1">Multi-pass membrane protein</topology>
    </subcellularLocation>
</comment>
<dbReference type="STRING" id="983966.A0A1E4S4X6"/>
<evidence type="ECO:0000256" key="5">
    <source>
        <dbReference type="ARBA" id="ARBA00023136"/>
    </source>
</evidence>
<proteinExistence type="predicted"/>
<dbReference type="RefSeq" id="XP_020071590.1">
    <property type="nucleotide sequence ID" value="XM_020217350.1"/>
</dbReference>
<dbReference type="EMBL" id="KV453928">
    <property type="protein sequence ID" value="ODV74551.1"/>
    <property type="molecule type" value="Genomic_DNA"/>
</dbReference>
<keyword evidence="5 6" id="KW-0472">Membrane</keyword>
<accession>A0A1E4S4X6</accession>
<gene>
    <name evidence="7" type="ORF">CYBJADRAFT_189616</name>
</gene>
<dbReference type="Proteomes" id="UP000094389">
    <property type="component" value="Unassembled WGS sequence"/>
</dbReference>
<evidence type="ECO:0000313" key="8">
    <source>
        <dbReference type="Proteomes" id="UP000094389"/>
    </source>
</evidence>
<dbReference type="GeneID" id="30991746"/>
<dbReference type="InterPro" id="IPR036259">
    <property type="entry name" value="MFS_trans_sf"/>
</dbReference>
<dbReference type="Pfam" id="PF00083">
    <property type="entry name" value="Sugar_tr"/>
    <property type="match status" value="1"/>
</dbReference>
<dbReference type="GO" id="GO:0016020">
    <property type="term" value="C:membrane"/>
    <property type="evidence" value="ECO:0007669"/>
    <property type="project" value="UniProtKB-SubCell"/>
</dbReference>
<evidence type="ECO:0000256" key="2">
    <source>
        <dbReference type="ARBA" id="ARBA00022448"/>
    </source>
</evidence>
<evidence type="ECO:0000256" key="6">
    <source>
        <dbReference type="SAM" id="Phobius"/>
    </source>
</evidence>
<evidence type="ECO:0000256" key="1">
    <source>
        <dbReference type="ARBA" id="ARBA00004141"/>
    </source>
</evidence>
<dbReference type="OrthoDB" id="5296287at2759"/>
<dbReference type="PANTHER" id="PTHR48022:SF8">
    <property type="entry name" value="MAJOR FACILITATOR SUPERFAMILY (MFS) PROFILE DOMAIN-CONTAINING PROTEIN-RELATED"/>
    <property type="match status" value="1"/>
</dbReference>
<keyword evidence="2" id="KW-0813">Transport</keyword>
<dbReference type="InterPro" id="IPR050360">
    <property type="entry name" value="MFS_Sugar_Transporters"/>
</dbReference>
<evidence type="ECO:0008006" key="9">
    <source>
        <dbReference type="Google" id="ProtNLM"/>
    </source>
</evidence>
<protein>
    <recommendedName>
        <fullName evidence="9">Major facilitator superfamily (MFS) profile domain-containing protein</fullName>
    </recommendedName>
</protein>
<organism evidence="7 8">
    <name type="scientific">Cyberlindnera jadinii (strain ATCC 18201 / CBS 1600 / BCRC 20928 / JCM 3617 / NBRC 0987 / NRRL Y-1542)</name>
    <name type="common">Torula yeast</name>
    <name type="synonym">Candida utilis</name>
    <dbReference type="NCBI Taxonomy" id="983966"/>
    <lineage>
        <taxon>Eukaryota</taxon>
        <taxon>Fungi</taxon>
        <taxon>Dikarya</taxon>
        <taxon>Ascomycota</taxon>
        <taxon>Saccharomycotina</taxon>
        <taxon>Saccharomycetes</taxon>
        <taxon>Phaffomycetales</taxon>
        <taxon>Phaffomycetaceae</taxon>
        <taxon>Cyberlindnera</taxon>
    </lineage>
</organism>
<feature type="transmembrane region" description="Helical" evidence="6">
    <location>
        <begin position="12"/>
        <end position="30"/>
    </location>
</feature>
<dbReference type="AlphaFoldDB" id="A0A1E4S4X6"/>
<dbReference type="PANTHER" id="PTHR48022">
    <property type="entry name" value="PLASTIDIC GLUCOSE TRANSPORTER 4"/>
    <property type="match status" value="1"/>
</dbReference>
<keyword evidence="4 6" id="KW-1133">Transmembrane helix</keyword>
<dbReference type="GO" id="GO:0005351">
    <property type="term" value="F:carbohydrate:proton symporter activity"/>
    <property type="evidence" value="ECO:0007669"/>
    <property type="project" value="TreeGrafter"/>
</dbReference>
<sequence length="232" mass="25492">MFAYDARVTVGNLQVATALYITAVSTMAVFKNFFSKFYNTAGAPPEIFNRTLYFAIFVFGILGCARGYDEGYIGGIVTKSSFKNQFGLNDPTKTATELANLKSNITSMVILGSIGGSLLAMYFVDKFGRIRTLQGVCVGWIVAVVIQITSKKLGQLYVACLKPITIILTSITQLSPPLPTSLEEFFRLHITNFVPWNSVRIGSELLSNASSSLLPQRERRKPPVELSKTADH</sequence>